<evidence type="ECO:0000313" key="3">
    <source>
        <dbReference type="EMBL" id="SEH08232.1"/>
    </source>
</evidence>
<dbReference type="PROSITE" id="PS50005">
    <property type="entry name" value="TPR"/>
    <property type="match status" value="1"/>
</dbReference>
<dbReference type="SUPFAM" id="SSF48452">
    <property type="entry name" value="TPR-like"/>
    <property type="match status" value="1"/>
</dbReference>
<dbReference type="OrthoDB" id="9814800at2"/>
<evidence type="ECO:0000256" key="2">
    <source>
        <dbReference type="SAM" id="SignalP"/>
    </source>
</evidence>
<dbReference type="EMBL" id="FMSV02000546">
    <property type="protein sequence ID" value="SEH08232.1"/>
    <property type="molecule type" value="Genomic_DNA"/>
</dbReference>
<organism evidence="3 4">
    <name type="scientific">Candidatus Venteria ishoeyi</name>
    <dbReference type="NCBI Taxonomy" id="1899563"/>
    <lineage>
        <taxon>Bacteria</taxon>
        <taxon>Pseudomonadati</taxon>
        <taxon>Pseudomonadota</taxon>
        <taxon>Gammaproteobacteria</taxon>
        <taxon>Thiotrichales</taxon>
        <taxon>Thiotrichaceae</taxon>
        <taxon>Venteria</taxon>
    </lineage>
</organism>
<dbReference type="PROSITE" id="PS51257">
    <property type="entry name" value="PROKAR_LIPOPROTEIN"/>
    <property type="match status" value="1"/>
</dbReference>
<dbReference type="InterPro" id="IPR024812">
    <property type="entry name" value="TPR_24"/>
</dbReference>
<gene>
    <name evidence="3" type="ORF">MBHS_04122</name>
</gene>
<evidence type="ECO:0000256" key="1">
    <source>
        <dbReference type="PROSITE-ProRule" id="PRU00339"/>
    </source>
</evidence>
<dbReference type="Gene3D" id="1.25.40.10">
    <property type="entry name" value="Tetratricopeptide repeat domain"/>
    <property type="match status" value="1"/>
</dbReference>
<evidence type="ECO:0000313" key="4">
    <source>
        <dbReference type="Proteomes" id="UP000236724"/>
    </source>
</evidence>
<feature type="signal peptide" evidence="2">
    <location>
        <begin position="1"/>
        <end position="19"/>
    </location>
</feature>
<dbReference type="InterPro" id="IPR019734">
    <property type="entry name" value="TPR_rpt"/>
</dbReference>
<reference evidence="3 4" key="1">
    <citation type="submission" date="2016-10" db="EMBL/GenBank/DDBJ databases">
        <authorList>
            <person name="de Groot N.N."/>
        </authorList>
    </citation>
    <scope>NUCLEOTIDE SEQUENCE [LARGE SCALE GENOMIC DNA]</scope>
    <source>
        <strain evidence="3">MBHS1</strain>
    </source>
</reference>
<dbReference type="RefSeq" id="WP_103921797.1">
    <property type="nucleotide sequence ID" value="NZ_FMSV02000546.1"/>
</dbReference>
<dbReference type="SMART" id="SM00028">
    <property type="entry name" value="TPR"/>
    <property type="match status" value="4"/>
</dbReference>
<feature type="chain" id="PRO_5014893087" evidence="2">
    <location>
        <begin position="20"/>
        <end position="314"/>
    </location>
</feature>
<dbReference type="PANTHER" id="PTHR47050">
    <property type="entry name" value="TETRATRICOPEPTIDE REPEAT PROTEIN 24"/>
    <property type="match status" value="1"/>
</dbReference>
<dbReference type="InterPro" id="IPR011990">
    <property type="entry name" value="TPR-like_helical_dom_sf"/>
</dbReference>
<dbReference type="PANTHER" id="PTHR47050:SF1">
    <property type="entry name" value="TETRATRICOPEPTIDE REPEAT PROTEIN 24-LIKE"/>
    <property type="match status" value="1"/>
</dbReference>
<dbReference type="AlphaFoldDB" id="A0A1H6FDT7"/>
<accession>A0A1H6FDT7</accession>
<dbReference type="Pfam" id="PF13424">
    <property type="entry name" value="TPR_12"/>
    <property type="match status" value="1"/>
</dbReference>
<sequence length="314" mass="34978">MHKILVLTLCLLLSCAVQAAELSREQFMDQFLSAVQAKDAEKISQLLQENPATARKIQRALQAVEGEAENAQQARALGGLLGELLGASAQSGDNAAGSDIAELQRLHREAEQAWNHSDYPTALEKWEQGLKLARQLKNRQAISAFIGNLGAVYDDLGQYAKALEYYEQALAIHREIGDRAGEGGDLNNITVLHETQGDYSKARDSYQQALTLFSKTGEPENLWMAWKNLYAVMEKLNNPNAAIFYGKQAINTIQKLRANVARLDDKTLSQSFLKDKKHVYEGLADLLMSQGRLFLAPQREDLQKCLLAYQQTQN</sequence>
<dbReference type="PROSITE" id="PS50293">
    <property type="entry name" value="TPR_REGION"/>
    <property type="match status" value="1"/>
</dbReference>
<protein>
    <submittedName>
        <fullName evidence="3">Photosystem I assembly protein Ycf3</fullName>
    </submittedName>
</protein>
<dbReference type="Proteomes" id="UP000236724">
    <property type="component" value="Unassembled WGS sequence"/>
</dbReference>
<name>A0A1H6FDT7_9GAMM</name>
<keyword evidence="2" id="KW-0732">Signal</keyword>
<proteinExistence type="predicted"/>
<feature type="repeat" description="TPR" evidence="1">
    <location>
        <begin position="143"/>
        <end position="176"/>
    </location>
</feature>
<keyword evidence="1" id="KW-0802">TPR repeat</keyword>
<keyword evidence="4" id="KW-1185">Reference proteome</keyword>